<dbReference type="InterPro" id="IPR021202">
    <property type="entry name" value="Rv3654c-like"/>
</dbReference>
<dbReference type="STRING" id="1577474.GA0111570_10362"/>
<dbReference type="AlphaFoldDB" id="A0A1G6GFZ0"/>
<feature type="transmembrane region" description="Helical" evidence="1">
    <location>
        <begin position="12"/>
        <end position="35"/>
    </location>
</feature>
<organism evidence="3 4">
    <name type="scientific">Raineyella antarctica</name>
    <dbReference type="NCBI Taxonomy" id="1577474"/>
    <lineage>
        <taxon>Bacteria</taxon>
        <taxon>Bacillati</taxon>
        <taxon>Actinomycetota</taxon>
        <taxon>Actinomycetes</taxon>
        <taxon>Propionibacteriales</taxon>
        <taxon>Propionibacteriaceae</taxon>
        <taxon>Raineyella</taxon>
    </lineage>
</organism>
<reference evidence="3 4" key="1">
    <citation type="submission" date="2016-06" db="EMBL/GenBank/DDBJ databases">
        <authorList>
            <person name="Olsen C.W."/>
            <person name="Carey S."/>
            <person name="Hinshaw L."/>
            <person name="Karasin A.I."/>
        </authorList>
    </citation>
    <scope>NUCLEOTIDE SEQUENCE [LARGE SCALE GENOMIC DNA]</scope>
    <source>
        <strain evidence="3 4">LZ-22</strain>
    </source>
</reference>
<keyword evidence="3" id="KW-0347">Helicase</keyword>
<keyword evidence="1" id="KW-0812">Transmembrane</keyword>
<keyword evidence="1" id="KW-0472">Membrane</keyword>
<name>A0A1G6GFZ0_9ACTN</name>
<keyword evidence="3" id="KW-0067">ATP-binding</keyword>
<keyword evidence="4" id="KW-1185">Reference proteome</keyword>
<keyword evidence="1" id="KW-1133">Transmembrane helix</keyword>
<dbReference type="RefSeq" id="WP_092607344.1">
    <property type="nucleotide sequence ID" value="NZ_FMYF01000003.1"/>
</dbReference>
<keyword evidence="3" id="KW-0378">Hydrolase</keyword>
<evidence type="ECO:0000259" key="2">
    <source>
        <dbReference type="Pfam" id="PF13400"/>
    </source>
</evidence>
<gene>
    <name evidence="3" type="ORF">GA0111570_10362</name>
</gene>
<dbReference type="Proteomes" id="UP000199086">
    <property type="component" value="Unassembled WGS sequence"/>
</dbReference>
<accession>A0A1G6GFZ0</accession>
<keyword evidence="3" id="KW-0547">Nucleotide-binding</keyword>
<dbReference type="GO" id="GO:0004386">
    <property type="term" value="F:helicase activity"/>
    <property type="evidence" value="ECO:0007669"/>
    <property type="project" value="UniProtKB-KW"/>
</dbReference>
<feature type="domain" description="Putative Flp pilus-assembly TadG-like N-terminal" evidence="2">
    <location>
        <begin position="6"/>
        <end position="53"/>
    </location>
</feature>
<sequence>MRDERGSGTPLLLAALAVLIIVAWVGAVGGSYAIALHQARGVADRAALAGASAYANGADACQACRRQLAAEDPTAEMTDCRQSGDIQRYVVSVQLERPVGVSVPGLPRKVRTTAHAGPVTIGTGPGAGR</sequence>
<protein>
    <submittedName>
        <fullName evidence="3">Helicase/secretion neighborhood TadE-like protein</fullName>
    </submittedName>
</protein>
<dbReference type="EMBL" id="FMYF01000003">
    <property type="protein sequence ID" value="SDB80743.1"/>
    <property type="molecule type" value="Genomic_DNA"/>
</dbReference>
<dbReference type="Pfam" id="PF13400">
    <property type="entry name" value="Tad"/>
    <property type="match status" value="1"/>
</dbReference>
<evidence type="ECO:0000256" key="1">
    <source>
        <dbReference type="SAM" id="Phobius"/>
    </source>
</evidence>
<dbReference type="InterPro" id="IPR028087">
    <property type="entry name" value="Tad_N"/>
</dbReference>
<dbReference type="NCBIfam" id="TIGR03816">
    <property type="entry name" value="tadE_like_DECH"/>
    <property type="match status" value="1"/>
</dbReference>
<proteinExistence type="predicted"/>
<evidence type="ECO:0000313" key="4">
    <source>
        <dbReference type="Proteomes" id="UP000199086"/>
    </source>
</evidence>
<evidence type="ECO:0000313" key="3">
    <source>
        <dbReference type="EMBL" id="SDB80743.1"/>
    </source>
</evidence>